<evidence type="ECO:0000256" key="2">
    <source>
        <dbReference type="ARBA" id="ARBA00022723"/>
    </source>
</evidence>
<comment type="pathway">
    <text evidence="1">Isoprenoid biosynthesis.</text>
</comment>
<evidence type="ECO:0000313" key="6">
    <source>
        <dbReference type="Proteomes" id="UP001601948"/>
    </source>
</evidence>
<keyword evidence="6" id="KW-1185">Reference proteome</keyword>
<dbReference type="InterPro" id="IPR000092">
    <property type="entry name" value="Polyprenyl_synt"/>
</dbReference>
<comment type="caution">
    <text evidence="5">The sequence shown here is derived from an EMBL/GenBank/DDBJ whole genome shotgun (WGS) entry which is preliminary data.</text>
</comment>
<keyword evidence="3" id="KW-0460">Magnesium</keyword>
<evidence type="ECO:0000256" key="4">
    <source>
        <dbReference type="RuleBase" id="RU004466"/>
    </source>
</evidence>
<sequence length="342" mass="35619">MIESTSAATSHRATEILSNVRELCDPLLREAISSLPEPLRRMGGYHLGWWDADGTATPQPVGKALRPALTVCSAVACGAGPPTALAAAAAVELVHNFTLLHDDIMDADQVRRGRPAVWTVWGIPDAMLLGDALHALAVRVLVDGLPAPTATAAVTRLETTVIEMCHGQHADCRFRSGGHVDVEEYARMAMGKTGALMGCACALGALCAQSEPPTVAAMDTFGRELGMAFQFVDDLIGIWGDPKVTGKPASDLARHTMSLPVVSALGSGTEAAAELATMFGRDPGTAAMDTARAAALVESAGGRQCAQQLAERRVRAAIAALADPAAAADLMVLAGMVSRRNH</sequence>
<dbReference type="InterPro" id="IPR008949">
    <property type="entry name" value="Isoprenoid_synthase_dom_sf"/>
</dbReference>
<gene>
    <name evidence="5" type="ORF">ACFYV7_27775</name>
</gene>
<evidence type="ECO:0000313" key="5">
    <source>
        <dbReference type="EMBL" id="MFF3226623.1"/>
    </source>
</evidence>
<reference evidence="5 6" key="1">
    <citation type="submission" date="2024-10" db="EMBL/GenBank/DDBJ databases">
        <title>The Natural Products Discovery Center: Release of the First 8490 Sequenced Strains for Exploring Actinobacteria Biosynthetic Diversity.</title>
        <authorList>
            <person name="Kalkreuter E."/>
            <person name="Kautsar S.A."/>
            <person name="Yang D."/>
            <person name="Bader C.D."/>
            <person name="Teijaro C.N."/>
            <person name="Fluegel L."/>
            <person name="Davis C.M."/>
            <person name="Simpson J.R."/>
            <person name="Lauterbach L."/>
            <person name="Steele A.D."/>
            <person name="Gui C."/>
            <person name="Meng S."/>
            <person name="Li G."/>
            <person name="Viehrig K."/>
            <person name="Ye F."/>
            <person name="Su P."/>
            <person name="Kiefer A.F."/>
            <person name="Nichols A."/>
            <person name="Cepeda A.J."/>
            <person name="Yan W."/>
            <person name="Fan B."/>
            <person name="Jiang Y."/>
            <person name="Adhikari A."/>
            <person name="Zheng C.-J."/>
            <person name="Schuster L."/>
            <person name="Cowan T.M."/>
            <person name="Smanski M.J."/>
            <person name="Chevrette M.G."/>
            <person name="De Carvalho L.P.S."/>
            <person name="Shen B."/>
        </authorList>
    </citation>
    <scope>NUCLEOTIDE SEQUENCE [LARGE SCALE GENOMIC DNA]</scope>
    <source>
        <strain evidence="5 6">NPDC003040</strain>
    </source>
</reference>
<dbReference type="Proteomes" id="UP001601948">
    <property type="component" value="Unassembled WGS sequence"/>
</dbReference>
<dbReference type="InterPro" id="IPR033749">
    <property type="entry name" value="Polyprenyl_synt_CS"/>
</dbReference>
<keyword evidence="4" id="KW-0808">Transferase</keyword>
<dbReference type="SUPFAM" id="SSF48576">
    <property type="entry name" value="Terpenoid synthases"/>
    <property type="match status" value="1"/>
</dbReference>
<comment type="similarity">
    <text evidence="4">Belongs to the FPP/GGPP synthase family.</text>
</comment>
<name>A0ABW6R1C9_9NOCA</name>
<dbReference type="Gene3D" id="1.10.600.10">
    <property type="entry name" value="Farnesyl Diphosphate Synthase"/>
    <property type="match status" value="1"/>
</dbReference>
<dbReference type="SFLD" id="SFLDG01017">
    <property type="entry name" value="Polyprenyl_Transferase_Like"/>
    <property type="match status" value="1"/>
</dbReference>
<dbReference type="EMBL" id="JBIAPI010000008">
    <property type="protein sequence ID" value="MFF3226623.1"/>
    <property type="molecule type" value="Genomic_DNA"/>
</dbReference>
<organism evidence="5 6">
    <name type="scientific">Nocardia suismassiliense</name>
    <dbReference type="NCBI Taxonomy" id="2077092"/>
    <lineage>
        <taxon>Bacteria</taxon>
        <taxon>Bacillati</taxon>
        <taxon>Actinomycetota</taxon>
        <taxon>Actinomycetes</taxon>
        <taxon>Mycobacteriales</taxon>
        <taxon>Nocardiaceae</taxon>
        <taxon>Nocardia</taxon>
    </lineage>
</organism>
<dbReference type="Pfam" id="PF00348">
    <property type="entry name" value="polyprenyl_synt"/>
    <property type="match status" value="1"/>
</dbReference>
<dbReference type="PROSITE" id="PS00723">
    <property type="entry name" value="POLYPRENYL_SYNTHASE_1"/>
    <property type="match status" value="1"/>
</dbReference>
<keyword evidence="2" id="KW-0479">Metal-binding</keyword>
<dbReference type="PANTHER" id="PTHR12001">
    <property type="entry name" value="GERANYLGERANYL PYROPHOSPHATE SYNTHASE"/>
    <property type="match status" value="1"/>
</dbReference>
<dbReference type="SFLD" id="SFLDS00005">
    <property type="entry name" value="Isoprenoid_Synthase_Type_I"/>
    <property type="match status" value="1"/>
</dbReference>
<protein>
    <submittedName>
        <fullName evidence="5">Polyprenyl synthetase family protein</fullName>
    </submittedName>
</protein>
<proteinExistence type="inferred from homology"/>
<accession>A0ABW6R1C9</accession>
<evidence type="ECO:0000256" key="3">
    <source>
        <dbReference type="ARBA" id="ARBA00022842"/>
    </source>
</evidence>
<dbReference type="PANTHER" id="PTHR12001:SF86">
    <property type="entry name" value="GERANYLGERANYL DIPHOSPHATE SYNTHASE"/>
    <property type="match status" value="1"/>
</dbReference>
<dbReference type="RefSeq" id="WP_387721996.1">
    <property type="nucleotide sequence ID" value="NZ_JBIAPI010000008.1"/>
</dbReference>
<evidence type="ECO:0000256" key="1">
    <source>
        <dbReference type="ARBA" id="ARBA00005128"/>
    </source>
</evidence>
<dbReference type="CDD" id="cd00685">
    <property type="entry name" value="Trans_IPPS_HT"/>
    <property type="match status" value="1"/>
</dbReference>